<keyword evidence="1" id="KW-0472">Membrane</keyword>
<sequence>MNTVSKENKKFYKYLSLLFIISIITHRLPHDSYSIIQYIIRPIYFNSGYLHLAGLVPLILIIISFRGLFQLERYKYRNKIGILLIYFIIITPVTNSILDTTITSYYWLRNNGLKTMDIKEEEFSIFAIDNSMYLNIELELIDYGRSKNEFAVRVFPPKSLQKYTGIEYYELEENYQTFGNKITIKKQIKLELQNNKTFDQIMESKYYWEDVKYELYNSEDSVQLIHHGI</sequence>
<evidence type="ECO:0000256" key="1">
    <source>
        <dbReference type="SAM" id="Phobius"/>
    </source>
</evidence>
<keyword evidence="1" id="KW-0812">Transmembrane</keyword>
<organism evidence="2 3">
    <name type="scientific">Mobilisporobacter senegalensis</name>
    <dbReference type="NCBI Taxonomy" id="1329262"/>
    <lineage>
        <taxon>Bacteria</taxon>
        <taxon>Bacillati</taxon>
        <taxon>Bacillota</taxon>
        <taxon>Clostridia</taxon>
        <taxon>Lachnospirales</taxon>
        <taxon>Lachnospiraceae</taxon>
        <taxon>Mobilisporobacter</taxon>
    </lineage>
</organism>
<keyword evidence="3" id="KW-1185">Reference proteome</keyword>
<dbReference type="EMBL" id="RJVG01000003">
    <property type="protein sequence ID" value="ROR29253.1"/>
    <property type="molecule type" value="Genomic_DNA"/>
</dbReference>
<keyword evidence="1" id="KW-1133">Transmembrane helix</keyword>
<proteinExistence type="predicted"/>
<dbReference type="OrthoDB" id="1795406at2"/>
<feature type="transmembrane region" description="Helical" evidence="1">
    <location>
        <begin position="49"/>
        <end position="69"/>
    </location>
</feature>
<comment type="caution">
    <text evidence="2">The sequence shown here is derived from an EMBL/GenBank/DDBJ whole genome shotgun (WGS) entry which is preliminary data.</text>
</comment>
<feature type="transmembrane region" description="Helical" evidence="1">
    <location>
        <begin position="81"/>
        <end position="108"/>
    </location>
</feature>
<dbReference type="Proteomes" id="UP000273083">
    <property type="component" value="Unassembled WGS sequence"/>
</dbReference>
<accession>A0A3N1XRG3</accession>
<gene>
    <name evidence="2" type="ORF">EDD66_103189</name>
</gene>
<evidence type="ECO:0000313" key="3">
    <source>
        <dbReference type="Proteomes" id="UP000273083"/>
    </source>
</evidence>
<dbReference type="RefSeq" id="WP_123608700.1">
    <property type="nucleotide sequence ID" value="NZ_RJVG01000003.1"/>
</dbReference>
<reference evidence="2 3" key="1">
    <citation type="submission" date="2018-11" db="EMBL/GenBank/DDBJ databases">
        <title>Genomic Encyclopedia of Type Strains, Phase IV (KMG-IV): sequencing the most valuable type-strain genomes for metagenomic binning, comparative biology and taxonomic classification.</title>
        <authorList>
            <person name="Goeker M."/>
        </authorList>
    </citation>
    <scope>NUCLEOTIDE SEQUENCE [LARGE SCALE GENOMIC DNA]</scope>
    <source>
        <strain evidence="2 3">DSM 26537</strain>
    </source>
</reference>
<evidence type="ECO:0000313" key="2">
    <source>
        <dbReference type="EMBL" id="ROR29253.1"/>
    </source>
</evidence>
<dbReference type="AlphaFoldDB" id="A0A3N1XRG3"/>
<protein>
    <submittedName>
        <fullName evidence="2">Uncharacterized protein</fullName>
    </submittedName>
</protein>
<feature type="transmembrane region" description="Helical" evidence="1">
    <location>
        <begin position="12"/>
        <end position="29"/>
    </location>
</feature>
<name>A0A3N1XRG3_9FIRM</name>